<evidence type="ECO:0000256" key="1">
    <source>
        <dbReference type="ARBA" id="ARBA00009771"/>
    </source>
</evidence>
<feature type="binding site" evidence="5">
    <location>
        <position position="22"/>
    </location>
    <ligand>
        <name>ATP</name>
        <dbReference type="ChEBI" id="CHEBI:30616"/>
    </ligand>
</feature>
<dbReference type="GO" id="GO:0008233">
    <property type="term" value="F:peptidase activity"/>
    <property type="evidence" value="ECO:0007669"/>
    <property type="project" value="UniProtKB-KW"/>
</dbReference>
<dbReference type="GO" id="GO:0036402">
    <property type="term" value="F:proteasome-activating activity"/>
    <property type="evidence" value="ECO:0007669"/>
    <property type="project" value="UniProtKB-UniRule"/>
</dbReference>
<sequence length="447" mass="50653">MSKANQELTPREIVKMLDADIVGQNEAKRAVAIAVRNRWRRKHLPSELQQEVSPKNILMIGPTGVGKTEIARRLAKLTGAPFIKVEATKFTEVGYYGRDVESMVRELVDNAIGIVRETEREAVQGEARQRAERRLLDQLISPRPALSSGEPDEQEKHERSRQRMKEMLEAGQLEDRTVELTVEQKGTPVMIGGMGMEQMDMDLQGMLEKIMPKNSTRREMTVAEARKVLIEQETEALLDKERIYEAAIELAENVGMIFLDEIDKIVAGEGKSGTDVSRQGVQRDLLPIVEGTTVQTKYGYVNTDHVMFVAAGAFHKVSPSDLMPELQGRFPIRVELSDLTKEDFVRILTEPKSSLTRQYVELMKTEEVAVRFTTDALEEIASYAFQVNQTTQNIGARRLYTIMERLLEELSFEAPDMKYGTVEINAAYVKQRLDDVSKDEDLSRFIL</sequence>
<feature type="binding site" evidence="5">
    <location>
        <position position="397"/>
    </location>
    <ligand>
        <name>ATP</name>
        <dbReference type="ChEBI" id="CHEBI:30616"/>
    </ligand>
</feature>
<feature type="domain" description="Clp ATPase C-terminal" evidence="8">
    <location>
        <begin position="339"/>
        <end position="433"/>
    </location>
</feature>
<dbReference type="Proteomes" id="UP000318626">
    <property type="component" value="Chromosome"/>
</dbReference>
<keyword evidence="3 5" id="KW-0067">ATP-binding</keyword>
<feature type="region of interest" description="Disordered" evidence="6">
    <location>
        <begin position="134"/>
        <end position="162"/>
    </location>
</feature>
<keyword evidence="9" id="KW-0378">Hydrolase</keyword>
<evidence type="ECO:0000259" key="8">
    <source>
        <dbReference type="SMART" id="SM01086"/>
    </source>
</evidence>
<accession>A0A518C7U9</accession>
<organism evidence="9 10">
    <name type="scientific">Bremerella volcania</name>
    <dbReference type="NCBI Taxonomy" id="2527984"/>
    <lineage>
        <taxon>Bacteria</taxon>
        <taxon>Pseudomonadati</taxon>
        <taxon>Planctomycetota</taxon>
        <taxon>Planctomycetia</taxon>
        <taxon>Pirellulales</taxon>
        <taxon>Pirellulaceae</taxon>
        <taxon>Bremerella</taxon>
    </lineage>
</organism>
<dbReference type="NCBIfam" id="TIGR00390">
    <property type="entry name" value="hslU"/>
    <property type="match status" value="1"/>
</dbReference>
<evidence type="ECO:0000256" key="6">
    <source>
        <dbReference type="SAM" id="MobiDB-lite"/>
    </source>
</evidence>
<dbReference type="GO" id="GO:0016887">
    <property type="term" value="F:ATP hydrolysis activity"/>
    <property type="evidence" value="ECO:0007669"/>
    <property type="project" value="InterPro"/>
</dbReference>
<dbReference type="PANTHER" id="PTHR48102:SF3">
    <property type="entry name" value="ATP-DEPENDENT PROTEASE ATPASE SUBUNIT HSLU"/>
    <property type="match status" value="1"/>
</dbReference>
<dbReference type="GO" id="GO:0005524">
    <property type="term" value="F:ATP binding"/>
    <property type="evidence" value="ECO:0007669"/>
    <property type="project" value="UniProtKB-UniRule"/>
</dbReference>
<dbReference type="Gene3D" id="1.10.8.10">
    <property type="entry name" value="DNA helicase RuvA subunit, C-terminal domain"/>
    <property type="match status" value="1"/>
</dbReference>
<dbReference type="SUPFAM" id="SSF52540">
    <property type="entry name" value="P-loop containing nucleoside triphosphate hydrolases"/>
    <property type="match status" value="1"/>
</dbReference>
<dbReference type="InterPro" id="IPR050052">
    <property type="entry name" value="ATP-dep_Clp_protease_ClpX"/>
</dbReference>
<dbReference type="CDD" id="cd19498">
    <property type="entry name" value="RecA-like_HslU"/>
    <property type="match status" value="1"/>
</dbReference>
<keyword evidence="4 5" id="KW-0143">Chaperone</keyword>
<dbReference type="InterPro" id="IPR019489">
    <property type="entry name" value="Clp_ATPase_C"/>
</dbReference>
<keyword evidence="5" id="KW-0963">Cytoplasm</keyword>
<comment type="similarity">
    <text evidence="1 5">Belongs to the ClpX chaperone family. HslU subfamily.</text>
</comment>
<dbReference type="GO" id="GO:0043335">
    <property type="term" value="P:protein unfolding"/>
    <property type="evidence" value="ECO:0007669"/>
    <property type="project" value="UniProtKB-UniRule"/>
</dbReference>
<protein>
    <recommendedName>
        <fullName evidence="5">ATP-dependent protease ATPase subunit HslU</fullName>
    </recommendedName>
    <alternativeName>
        <fullName evidence="5">Unfoldase HslU</fullName>
    </alternativeName>
</protein>
<evidence type="ECO:0000259" key="7">
    <source>
        <dbReference type="SMART" id="SM00382"/>
    </source>
</evidence>
<keyword evidence="2 5" id="KW-0547">Nucleotide-binding</keyword>
<evidence type="ECO:0000256" key="5">
    <source>
        <dbReference type="HAMAP-Rule" id="MF_00249"/>
    </source>
</evidence>
<dbReference type="SMART" id="SM00382">
    <property type="entry name" value="AAA"/>
    <property type="match status" value="1"/>
</dbReference>
<dbReference type="InterPro" id="IPR003593">
    <property type="entry name" value="AAA+_ATPase"/>
</dbReference>
<dbReference type="HAMAP" id="MF_00249">
    <property type="entry name" value="HslU"/>
    <property type="match status" value="1"/>
</dbReference>
<dbReference type="Gene3D" id="3.40.50.300">
    <property type="entry name" value="P-loop containing nucleotide triphosphate hydrolases"/>
    <property type="match status" value="2"/>
</dbReference>
<feature type="binding site" evidence="5">
    <location>
        <position position="325"/>
    </location>
    <ligand>
        <name>ATP</name>
        <dbReference type="ChEBI" id="CHEBI:30616"/>
    </ligand>
</feature>
<reference evidence="10" key="1">
    <citation type="submission" date="2019-02" db="EMBL/GenBank/DDBJ databases">
        <title>Deep-cultivation of Planctomycetes and their phenomic and genomic characterization uncovers novel biology.</title>
        <authorList>
            <person name="Wiegand S."/>
            <person name="Jogler M."/>
            <person name="Boedeker C."/>
            <person name="Pinto D."/>
            <person name="Vollmers J."/>
            <person name="Rivas-Marin E."/>
            <person name="Kohn T."/>
            <person name="Peeters S.H."/>
            <person name="Heuer A."/>
            <person name="Rast P."/>
            <person name="Oberbeckmann S."/>
            <person name="Bunk B."/>
            <person name="Jeske O."/>
            <person name="Meyerdierks A."/>
            <person name="Storesund J.E."/>
            <person name="Kallscheuer N."/>
            <person name="Luecker S."/>
            <person name="Lage O.M."/>
            <person name="Pohl T."/>
            <person name="Merkel B.J."/>
            <person name="Hornburger P."/>
            <person name="Mueller R.-W."/>
            <person name="Bruemmer F."/>
            <person name="Labrenz M."/>
            <person name="Spormann A.M."/>
            <person name="Op den Camp H."/>
            <person name="Overmann J."/>
            <person name="Amann R."/>
            <person name="Jetten M.S.M."/>
            <person name="Mascher T."/>
            <person name="Medema M.H."/>
            <person name="Devos D.P."/>
            <person name="Kaster A.-K."/>
            <person name="Ovreas L."/>
            <person name="Rohde M."/>
            <person name="Galperin M.Y."/>
            <person name="Jogler C."/>
        </authorList>
    </citation>
    <scope>NUCLEOTIDE SEQUENCE [LARGE SCALE GENOMIC DNA]</scope>
    <source>
        <strain evidence="10">Pan97</strain>
    </source>
</reference>
<dbReference type="InterPro" id="IPR004491">
    <property type="entry name" value="HslU"/>
</dbReference>
<keyword evidence="10" id="KW-1185">Reference proteome</keyword>
<dbReference type="PANTHER" id="PTHR48102">
    <property type="entry name" value="ATP-DEPENDENT CLP PROTEASE ATP-BINDING SUBUNIT CLPX-LIKE, MITOCHONDRIAL-RELATED"/>
    <property type="match status" value="1"/>
</dbReference>
<feature type="binding site" evidence="5">
    <location>
        <begin position="64"/>
        <end position="69"/>
    </location>
    <ligand>
        <name>ATP</name>
        <dbReference type="ChEBI" id="CHEBI:30616"/>
    </ligand>
</feature>
<evidence type="ECO:0000256" key="2">
    <source>
        <dbReference type="ARBA" id="ARBA00022741"/>
    </source>
</evidence>
<feature type="domain" description="AAA+ ATPase" evidence="7">
    <location>
        <begin position="53"/>
        <end position="340"/>
    </location>
</feature>
<feature type="binding site" evidence="5">
    <location>
        <position position="260"/>
    </location>
    <ligand>
        <name>ATP</name>
        <dbReference type="ChEBI" id="CHEBI:30616"/>
    </ligand>
</feature>
<dbReference type="RefSeq" id="WP_144972568.1">
    <property type="nucleotide sequence ID" value="NZ_CP036289.1"/>
</dbReference>
<keyword evidence="9" id="KW-0645">Protease</keyword>
<dbReference type="InterPro" id="IPR003959">
    <property type="entry name" value="ATPase_AAA_core"/>
</dbReference>
<dbReference type="Pfam" id="PF07724">
    <property type="entry name" value="AAA_2"/>
    <property type="match status" value="1"/>
</dbReference>
<comment type="function">
    <text evidence="5">ATPase subunit of a proteasome-like degradation complex; this subunit has chaperone activity. The binding of ATP and its subsequent hydrolysis by HslU are essential for unfolding of protein substrates subsequently hydrolyzed by HslV. HslU recognizes the N-terminal part of its protein substrates and unfolds these before they are guided to HslV for hydrolysis.</text>
</comment>
<name>A0A518C7U9_9BACT</name>
<evidence type="ECO:0000313" key="9">
    <source>
        <dbReference type="EMBL" id="QDU75305.1"/>
    </source>
</evidence>
<dbReference type="NCBIfam" id="NF003544">
    <property type="entry name" value="PRK05201.1"/>
    <property type="match status" value="1"/>
</dbReference>
<dbReference type="GO" id="GO:0009376">
    <property type="term" value="C:HslUV protease complex"/>
    <property type="evidence" value="ECO:0007669"/>
    <property type="project" value="UniProtKB-UniRule"/>
</dbReference>
<evidence type="ECO:0000256" key="3">
    <source>
        <dbReference type="ARBA" id="ARBA00022840"/>
    </source>
</evidence>
<proteinExistence type="inferred from homology"/>
<gene>
    <name evidence="5 9" type="primary">hslU</name>
    <name evidence="9" type="ORF">Pan97_23350</name>
</gene>
<dbReference type="Pfam" id="PF00004">
    <property type="entry name" value="AAA"/>
    <property type="match status" value="1"/>
</dbReference>
<dbReference type="InterPro" id="IPR027417">
    <property type="entry name" value="P-loop_NTPase"/>
</dbReference>
<comment type="subcellular location">
    <subcellularLocation>
        <location evidence="5">Cytoplasm</location>
    </subcellularLocation>
</comment>
<dbReference type="AlphaFoldDB" id="A0A518C7U9"/>
<evidence type="ECO:0000313" key="10">
    <source>
        <dbReference type="Proteomes" id="UP000318626"/>
    </source>
</evidence>
<dbReference type="SMART" id="SM01086">
    <property type="entry name" value="ClpB_D2-small"/>
    <property type="match status" value="1"/>
</dbReference>
<dbReference type="KEGG" id="bvo:Pan97_23350"/>
<dbReference type="OrthoDB" id="9804062at2"/>
<evidence type="ECO:0000256" key="4">
    <source>
        <dbReference type="ARBA" id="ARBA00023186"/>
    </source>
</evidence>
<dbReference type="EMBL" id="CP036289">
    <property type="protein sequence ID" value="QDU75305.1"/>
    <property type="molecule type" value="Genomic_DNA"/>
</dbReference>
<dbReference type="Gene3D" id="1.10.8.60">
    <property type="match status" value="1"/>
</dbReference>
<dbReference type="FunFam" id="3.40.50.300:FF:000220">
    <property type="entry name" value="ATP-dependent protease ATPase subunit HslU"/>
    <property type="match status" value="1"/>
</dbReference>
<comment type="subunit">
    <text evidence="5">A double ring-shaped homohexamer of HslV is capped on each side by a ring-shaped HslU homohexamer. The assembly of the HslU/HslV complex is dependent on binding of ATP.</text>
</comment>